<reference evidence="2 3" key="1">
    <citation type="journal article" date="2018" name="New Phytol.">
        <title>Phylogenomics of Endogonaceae and evolution of mycorrhizas within Mucoromycota.</title>
        <authorList>
            <person name="Chang Y."/>
            <person name="Desiro A."/>
            <person name="Na H."/>
            <person name="Sandor L."/>
            <person name="Lipzen A."/>
            <person name="Clum A."/>
            <person name="Barry K."/>
            <person name="Grigoriev I.V."/>
            <person name="Martin F.M."/>
            <person name="Stajich J.E."/>
            <person name="Smith M.E."/>
            <person name="Bonito G."/>
            <person name="Spatafora J.W."/>
        </authorList>
    </citation>
    <scope>NUCLEOTIDE SEQUENCE [LARGE SCALE GENOMIC DNA]</scope>
    <source>
        <strain evidence="2 3">AD002</strain>
    </source>
</reference>
<protein>
    <submittedName>
        <fullName evidence="2">Uncharacterized protein</fullName>
    </submittedName>
</protein>
<gene>
    <name evidence="2" type="ORF">BC938DRAFT_480116</name>
</gene>
<name>A0A433QJC7_9FUNG</name>
<dbReference type="Proteomes" id="UP000274822">
    <property type="component" value="Unassembled WGS sequence"/>
</dbReference>
<comment type="caution">
    <text evidence="2">The sequence shown here is derived from an EMBL/GenBank/DDBJ whole genome shotgun (WGS) entry which is preliminary data.</text>
</comment>
<feature type="compositionally biased region" description="Acidic residues" evidence="1">
    <location>
        <begin position="145"/>
        <end position="162"/>
    </location>
</feature>
<feature type="compositionally biased region" description="Polar residues" evidence="1">
    <location>
        <begin position="123"/>
        <end position="144"/>
    </location>
</feature>
<evidence type="ECO:0000313" key="3">
    <source>
        <dbReference type="Proteomes" id="UP000274822"/>
    </source>
</evidence>
<evidence type="ECO:0000313" key="2">
    <source>
        <dbReference type="EMBL" id="RUS29880.1"/>
    </source>
</evidence>
<accession>A0A433QJC7</accession>
<evidence type="ECO:0000256" key="1">
    <source>
        <dbReference type="SAM" id="MobiDB-lite"/>
    </source>
</evidence>
<dbReference type="EMBL" id="RBNJ01004565">
    <property type="protein sequence ID" value="RUS29880.1"/>
    <property type="molecule type" value="Genomic_DNA"/>
</dbReference>
<organism evidence="2 3">
    <name type="scientific">Jimgerdemannia flammicorona</name>
    <dbReference type="NCBI Taxonomy" id="994334"/>
    <lineage>
        <taxon>Eukaryota</taxon>
        <taxon>Fungi</taxon>
        <taxon>Fungi incertae sedis</taxon>
        <taxon>Mucoromycota</taxon>
        <taxon>Mucoromycotina</taxon>
        <taxon>Endogonomycetes</taxon>
        <taxon>Endogonales</taxon>
        <taxon>Endogonaceae</taxon>
        <taxon>Jimgerdemannia</taxon>
    </lineage>
</organism>
<proteinExistence type="predicted"/>
<dbReference type="AlphaFoldDB" id="A0A433QJC7"/>
<feature type="region of interest" description="Disordered" evidence="1">
    <location>
        <begin position="121"/>
        <end position="162"/>
    </location>
</feature>
<sequence length="162" mass="18874">MPKPQRNSTMRKQNIGWMTNSCNPTPLEFFRFTFSTHQVRAFEKYQSTLQIALERSKDQAITEKLQKIQKDLSETRFQQDWEQWMQEKTTLSICHSVCQTNLDLYEEISFVGKKPGKVKYSRTDVQITKQKPSDAIQQNKSGNDTGEEDINEVNEDGISDDD</sequence>
<keyword evidence="3" id="KW-1185">Reference proteome</keyword>